<dbReference type="Proteomes" id="UP001172630">
    <property type="component" value="Unassembled WGS sequence"/>
</dbReference>
<gene>
    <name evidence="1" type="ORF">PY650_35645</name>
</gene>
<proteinExistence type="predicted"/>
<comment type="caution">
    <text evidence="1">The sequence shown here is derived from an EMBL/GenBank/DDBJ whole genome shotgun (WGS) entry which is preliminary data.</text>
</comment>
<sequence length="518" mass="56764">MGIDQIVALCVGDTLDASGGRGAFPKNKADLVAVNHGQEMFDLAHQALVDMAAHIASYRDAANKPNKFVHGYGVWQHDLQFFLNDPNYFLQKRYENIDETLRKALSELHDALKKVGFQSKTRLDDMEKAIVAIAYNTGGYNPSKGLKQGFKDDSGRFYGEAIFDFIRLSKTVGGNGNPPEIAPPPAGTAIVPPPTDISANGRTFVVNTKISPLRLRSTPQITDPPGENVIAQLPDGQPVRAVDGKVTNGFREVETSLSGANLHGFAFSKFLVPATANTDIPIVAPEANPPANGIVAVSMPRKDGTITRRVDLADAHSLNEPKQPTRNGTSPTELIDELEAIIDWLASDDPDYKRYQPRDGLTFCNIYTHDYCMLAGAYLPRVWWTPKAILALSHGTVVQPLIGDTIDEMRANDLFRWLRDFGPMFGWRQTGTLTKLQQSANQGGLGIIIARRKEEGRSGHMVMVIPESDTFAASRNAAGDVVAPLQSQAGAVNFRRGVGRLNWWSDDRFAESAFWIHG</sequence>
<name>A0ABT7KQ99_9HYPH</name>
<organism evidence="1 2">
    <name type="scientific">Rhizobium calliandrae</name>
    <dbReference type="NCBI Taxonomy" id="1312182"/>
    <lineage>
        <taxon>Bacteria</taxon>
        <taxon>Pseudomonadati</taxon>
        <taxon>Pseudomonadota</taxon>
        <taxon>Alphaproteobacteria</taxon>
        <taxon>Hyphomicrobiales</taxon>
        <taxon>Rhizobiaceae</taxon>
        <taxon>Rhizobium/Agrobacterium group</taxon>
        <taxon>Rhizobium</taxon>
    </lineage>
</organism>
<accession>A0ABT7KQ99</accession>
<evidence type="ECO:0000313" key="2">
    <source>
        <dbReference type="Proteomes" id="UP001172630"/>
    </source>
</evidence>
<keyword evidence="2" id="KW-1185">Reference proteome</keyword>
<protein>
    <submittedName>
        <fullName evidence="1">Uncharacterized protein</fullName>
    </submittedName>
</protein>
<dbReference type="Gene3D" id="3.90.1720.10">
    <property type="entry name" value="endopeptidase domain like (from Nostoc punctiforme)"/>
    <property type="match status" value="1"/>
</dbReference>
<dbReference type="EMBL" id="JARFYN010000109">
    <property type="protein sequence ID" value="MDL2410785.1"/>
    <property type="molecule type" value="Genomic_DNA"/>
</dbReference>
<evidence type="ECO:0000313" key="1">
    <source>
        <dbReference type="EMBL" id="MDL2410785.1"/>
    </source>
</evidence>
<dbReference type="RefSeq" id="WP_285884763.1">
    <property type="nucleotide sequence ID" value="NZ_JARFYN010000109.1"/>
</dbReference>
<reference evidence="1" key="1">
    <citation type="submission" date="2023-06" db="EMBL/GenBank/DDBJ databases">
        <title>Phylogenetic Diversity of Rhizobium strains.</title>
        <authorList>
            <person name="Moura F.T."/>
            <person name="Helene L.C.F."/>
            <person name="Hungria M."/>
        </authorList>
    </citation>
    <scope>NUCLEOTIDE SEQUENCE</scope>
    <source>
        <strain evidence="1">CCGE524</strain>
    </source>
</reference>